<dbReference type="RefSeq" id="WP_184102025.1">
    <property type="nucleotide sequence ID" value="NZ_JACHHN010000006.1"/>
</dbReference>
<dbReference type="Proteomes" id="UP000543030">
    <property type="component" value="Unassembled WGS sequence"/>
</dbReference>
<dbReference type="GO" id="GO:0008168">
    <property type="term" value="F:methyltransferase activity"/>
    <property type="evidence" value="ECO:0007669"/>
    <property type="project" value="UniProtKB-KW"/>
</dbReference>
<dbReference type="GO" id="GO:0032259">
    <property type="term" value="P:methylation"/>
    <property type="evidence" value="ECO:0007669"/>
    <property type="project" value="UniProtKB-KW"/>
</dbReference>
<sequence length="317" mass="34548">MSSVEQITGALNAPARSKLVPRTCPVCGAGKQESKLFTPRNIDPARLNALSFASRKVPEFMSHELVRCLRCDVVYACESGDAAETGEAYHEAQFDSSEEARDAAASYALTLESALATVTDKDGVLDIGTGTGTFLQQMAQRGFTGLVGIEPSPAAISAADEDIRPSIRMGLFDPASFASEQFALISCFMTLEHVHDPAALVNACYGLLKPGGVMVVVVHDWRAWNNRILGRRSPIVDIEHLQLFSSRSVTTLFNKAGFVQVDCQSFRNRYRLEYWCKLLPLPGGLRTAVDKLIKRTGLADHKIAMNVGNLMVVARKP</sequence>
<name>A0A840RG94_9NEIS</name>
<dbReference type="PANTHER" id="PTHR43861:SF6">
    <property type="entry name" value="METHYLTRANSFERASE TYPE 11"/>
    <property type="match status" value="1"/>
</dbReference>
<protein>
    <submittedName>
        <fullName evidence="1">SAM-dependent methyltransferase</fullName>
    </submittedName>
</protein>
<keyword evidence="1" id="KW-0808">Transferase</keyword>
<keyword evidence="2" id="KW-1185">Reference proteome</keyword>
<proteinExistence type="predicted"/>
<evidence type="ECO:0000313" key="1">
    <source>
        <dbReference type="EMBL" id="MBB5192355.1"/>
    </source>
</evidence>
<dbReference type="Gene3D" id="3.40.50.150">
    <property type="entry name" value="Vaccinia Virus protein VP39"/>
    <property type="match status" value="1"/>
</dbReference>
<dbReference type="InterPro" id="IPR029063">
    <property type="entry name" value="SAM-dependent_MTases_sf"/>
</dbReference>
<dbReference type="PANTHER" id="PTHR43861">
    <property type="entry name" value="TRANS-ACONITATE 2-METHYLTRANSFERASE-RELATED"/>
    <property type="match status" value="1"/>
</dbReference>
<accession>A0A840RG94</accession>
<keyword evidence="1" id="KW-0489">Methyltransferase</keyword>
<organism evidence="1 2">
    <name type="scientific">Silvimonas terrae</name>
    <dbReference type="NCBI Taxonomy" id="300266"/>
    <lineage>
        <taxon>Bacteria</taxon>
        <taxon>Pseudomonadati</taxon>
        <taxon>Pseudomonadota</taxon>
        <taxon>Betaproteobacteria</taxon>
        <taxon>Neisseriales</taxon>
        <taxon>Chitinibacteraceae</taxon>
        <taxon>Silvimonas</taxon>
    </lineage>
</organism>
<dbReference type="Pfam" id="PF13489">
    <property type="entry name" value="Methyltransf_23"/>
    <property type="match status" value="1"/>
</dbReference>
<gene>
    <name evidence="1" type="ORF">HNQ50_003096</name>
</gene>
<evidence type="ECO:0000313" key="2">
    <source>
        <dbReference type="Proteomes" id="UP000543030"/>
    </source>
</evidence>
<comment type="caution">
    <text evidence="1">The sequence shown here is derived from an EMBL/GenBank/DDBJ whole genome shotgun (WGS) entry which is preliminary data.</text>
</comment>
<reference evidence="1 2" key="1">
    <citation type="submission" date="2020-08" db="EMBL/GenBank/DDBJ databases">
        <title>Genomic Encyclopedia of Type Strains, Phase IV (KMG-IV): sequencing the most valuable type-strain genomes for metagenomic binning, comparative biology and taxonomic classification.</title>
        <authorList>
            <person name="Goeker M."/>
        </authorList>
    </citation>
    <scope>NUCLEOTIDE SEQUENCE [LARGE SCALE GENOMIC DNA]</scope>
    <source>
        <strain evidence="1 2">DSM 18233</strain>
    </source>
</reference>
<dbReference type="CDD" id="cd02440">
    <property type="entry name" value="AdoMet_MTases"/>
    <property type="match status" value="1"/>
</dbReference>
<dbReference type="AlphaFoldDB" id="A0A840RG94"/>
<dbReference type="EMBL" id="JACHHN010000006">
    <property type="protein sequence ID" value="MBB5192355.1"/>
    <property type="molecule type" value="Genomic_DNA"/>
</dbReference>
<dbReference type="SUPFAM" id="SSF53335">
    <property type="entry name" value="S-adenosyl-L-methionine-dependent methyltransferases"/>
    <property type="match status" value="1"/>
</dbReference>